<dbReference type="Gene3D" id="3.60.10.10">
    <property type="entry name" value="Endonuclease/exonuclease/phosphatase"/>
    <property type="match status" value="1"/>
</dbReference>
<feature type="region of interest" description="Disordered" evidence="1">
    <location>
        <begin position="1"/>
        <end position="25"/>
    </location>
</feature>
<comment type="caution">
    <text evidence="3">The sequence shown here is derived from an EMBL/GenBank/DDBJ whole genome shotgun (WGS) entry which is preliminary data.</text>
</comment>
<dbReference type="AlphaFoldDB" id="A0A8X7RTY7"/>
<evidence type="ECO:0000313" key="3">
    <source>
        <dbReference type="EMBL" id="KAG2295343.1"/>
    </source>
</evidence>
<dbReference type="PANTHER" id="PTHR31286">
    <property type="entry name" value="GLYCINE-RICH CELL WALL STRUCTURAL PROTEIN 1.8-LIKE"/>
    <property type="match status" value="1"/>
</dbReference>
<feature type="domain" description="DUF4283" evidence="2">
    <location>
        <begin position="87"/>
        <end position="167"/>
    </location>
</feature>
<dbReference type="Pfam" id="PF14111">
    <property type="entry name" value="DUF4283"/>
    <property type="match status" value="1"/>
</dbReference>
<dbReference type="Proteomes" id="UP000886595">
    <property type="component" value="Unassembled WGS sequence"/>
</dbReference>
<organism evidence="3 4">
    <name type="scientific">Brassica carinata</name>
    <name type="common">Ethiopian mustard</name>
    <name type="synonym">Abyssinian cabbage</name>
    <dbReference type="NCBI Taxonomy" id="52824"/>
    <lineage>
        <taxon>Eukaryota</taxon>
        <taxon>Viridiplantae</taxon>
        <taxon>Streptophyta</taxon>
        <taxon>Embryophyta</taxon>
        <taxon>Tracheophyta</taxon>
        <taxon>Spermatophyta</taxon>
        <taxon>Magnoliopsida</taxon>
        <taxon>eudicotyledons</taxon>
        <taxon>Gunneridae</taxon>
        <taxon>Pentapetalae</taxon>
        <taxon>rosids</taxon>
        <taxon>malvids</taxon>
        <taxon>Brassicales</taxon>
        <taxon>Brassicaceae</taxon>
        <taxon>Brassiceae</taxon>
        <taxon>Brassica</taxon>
    </lineage>
</organism>
<keyword evidence="4" id="KW-1185">Reference proteome</keyword>
<accession>A0A8X7RTY7</accession>
<protein>
    <recommendedName>
        <fullName evidence="2">DUF4283 domain-containing protein</fullName>
    </recommendedName>
</protein>
<dbReference type="InterPro" id="IPR040256">
    <property type="entry name" value="At4g02000-like"/>
</dbReference>
<sequence>MAQSFVSASPTPDPPDESDFFPPVSQSSLQTVKSSIPPSIPSAEVPSYAQRFKNSLRNLRKISSPSLVVDGIPVVIAPDSVVLQASQSWKDHIIAHFHGRCPAPSRIFNDLNPVWGKHGNISIHALSQTACLILIPSEATRQWVLDVGYWQVDNCAMTAVPWSADASLEMQDLVTAPTWAVLKCVPPQLYSLDGISVIASGIGEPLHTENSRLEPFHFGDTKLKVEIKLEHLPPLAVIVRDSQDYSVRVNVEYPRLPPKCCNCGKFGHSLKYCTIPIHRKNFKQNQVHPRVSGAASQVTVEDKDLNPENSPFVVVVEPDLRDNFQGSMVPEVNSVVVVEPASGLVDQASINPGDQRDVSRASVKVPAGIDRQVLEEGPLASNNPLRLTGFPPFTGKPSLRFLTHRLDRNKKLRIPHQSEEVVAPSKDLAIPSRPIQESNPDLEDPGVELEEGEIPFLPSPAATFSWNVRGFNHSARQSFVKAWVNNNRPLIGGILETRVLERNAPGIISSSFPGWRWDNNYSCAELGRIWIVWDPAISVVVYKKSAQFILCGVFDPATGISVSVAFIYGFNTEGQRRELWRELSDLNLSSPLHNSAWLLVGDFNQILSTSEHYSIQAYNAPLRGMEDLRTFMETNELTDLSCRGMYYTWTNSVVNPAWNSQYPESLAIFDPPGDSDHSPCLISFSPVPQSGKKSFKYFSFVSTHSEFMPSLRLAWNESIKKAKDCCKRLNREKFSNIQQRTKTALEDLERIQSLLMTSPSESSSGGGIHC</sequence>
<proteinExistence type="predicted"/>
<dbReference type="PANTHER" id="PTHR31286:SF181">
    <property type="entry name" value="ZINC KNUCKLE (CCHC-TYPE) FAMILY PROTEIN"/>
    <property type="match status" value="1"/>
</dbReference>
<evidence type="ECO:0000313" key="4">
    <source>
        <dbReference type="Proteomes" id="UP000886595"/>
    </source>
</evidence>
<name>A0A8X7RTY7_BRACI</name>
<dbReference type="SUPFAM" id="SSF56219">
    <property type="entry name" value="DNase I-like"/>
    <property type="match status" value="1"/>
</dbReference>
<dbReference type="InterPro" id="IPR025558">
    <property type="entry name" value="DUF4283"/>
</dbReference>
<evidence type="ECO:0000259" key="2">
    <source>
        <dbReference type="Pfam" id="PF14111"/>
    </source>
</evidence>
<dbReference type="EMBL" id="JAAMPC010000009">
    <property type="protein sequence ID" value="KAG2295343.1"/>
    <property type="molecule type" value="Genomic_DNA"/>
</dbReference>
<evidence type="ECO:0000256" key="1">
    <source>
        <dbReference type="SAM" id="MobiDB-lite"/>
    </source>
</evidence>
<dbReference type="InterPro" id="IPR036691">
    <property type="entry name" value="Endo/exonu/phosph_ase_sf"/>
</dbReference>
<gene>
    <name evidence="3" type="ORF">Bca52824_042012</name>
</gene>
<reference evidence="3 4" key="1">
    <citation type="submission" date="2020-02" db="EMBL/GenBank/DDBJ databases">
        <authorList>
            <person name="Ma Q."/>
            <person name="Huang Y."/>
            <person name="Song X."/>
            <person name="Pei D."/>
        </authorList>
    </citation>
    <scope>NUCLEOTIDE SEQUENCE [LARGE SCALE GENOMIC DNA]</scope>
    <source>
        <strain evidence="3">Sxm20200214</strain>
        <tissue evidence="3">Leaf</tissue>
    </source>
</reference>
<dbReference type="OrthoDB" id="1112099at2759"/>